<proteinExistence type="predicted"/>
<dbReference type="Pfam" id="PF14390">
    <property type="entry name" value="DUF4420"/>
    <property type="match status" value="1"/>
</dbReference>
<organism evidence="2 3">
    <name type="scientific">Actinoplanes couchii</name>
    <dbReference type="NCBI Taxonomy" id="403638"/>
    <lineage>
        <taxon>Bacteria</taxon>
        <taxon>Bacillati</taxon>
        <taxon>Actinomycetota</taxon>
        <taxon>Actinomycetes</taxon>
        <taxon>Micromonosporales</taxon>
        <taxon>Micromonosporaceae</taxon>
        <taxon>Actinoplanes</taxon>
    </lineage>
</organism>
<gene>
    <name evidence="2" type="ORF">Aco03nite_032660</name>
</gene>
<accession>A0ABQ3X8N9</accession>
<evidence type="ECO:0000313" key="2">
    <source>
        <dbReference type="EMBL" id="GID54862.1"/>
    </source>
</evidence>
<sequence length="327" mass="35378">MTVTARDRHLSRDGLGDYLTGVPATIAIPGEPACRIEFDPLLHEIALRTPHDGADAPDTGQYENVRTGIVDDASTPWAEIVVRYTDNEYEAYLLVSDIADLIQQDGLSFPAAVHAALSTLGELLARVGALSAEKQAGLYGEMIFLEACIRQLGPAAAVEAWKGYAANEHDFVFADFTCEIKTTRTERRKHTISGLDQLAPVPGAPLWLISVQLTPATSVSGRSLAQLVDDVQDAAGPSAPSLDQALGMAGWRERDRPLYREPWRLRTIPAAYSVTDDFPSLNRQMIESACPRPELIVGATYTVDLTSLTPETPPPPADAFIMGGSHD</sequence>
<comment type="caution">
    <text evidence="2">The sequence shown here is derived from an EMBL/GenBank/DDBJ whole genome shotgun (WGS) entry which is preliminary data.</text>
</comment>
<dbReference type="Proteomes" id="UP000612282">
    <property type="component" value="Unassembled WGS sequence"/>
</dbReference>
<reference evidence="2 3" key="1">
    <citation type="submission" date="2021-01" db="EMBL/GenBank/DDBJ databases">
        <title>Whole genome shotgun sequence of Actinoplanes couchii NBRC 106145.</title>
        <authorList>
            <person name="Komaki H."/>
            <person name="Tamura T."/>
        </authorList>
    </citation>
    <scope>NUCLEOTIDE SEQUENCE [LARGE SCALE GENOMIC DNA]</scope>
    <source>
        <strain evidence="2 3">NBRC 106145</strain>
    </source>
</reference>
<evidence type="ECO:0000313" key="3">
    <source>
        <dbReference type="Proteomes" id="UP000612282"/>
    </source>
</evidence>
<dbReference type="EMBL" id="BOMG01000042">
    <property type="protein sequence ID" value="GID54862.1"/>
    <property type="molecule type" value="Genomic_DNA"/>
</dbReference>
<name>A0ABQ3X8N9_9ACTN</name>
<dbReference type="InterPro" id="IPR025534">
    <property type="entry name" value="DUF4420"/>
</dbReference>
<evidence type="ECO:0008006" key="4">
    <source>
        <dbReference type="Google" id="ProtNLM"/>
    </source>
</evidence>
<dbReference type="RefSeq" id="WP_203796019.1">
    <property type="nucleotide sequence ID" value="NZ_BAAAQE010000036.1"/>
</dbReference>
<protein>
    <recommendedName>
        <fullName evidence="4">PD-(D/E)XK motif protein</fullName>
    </recommendedName>
</protein>
<evidence type="ECO:0000256" key="1">
    <source>
        <dbReference type="SAM" id="MobiDB-lite"/>
    </source>
</evidence>
<keyword evidence="3" id="KW-1185">Reference proteome</keyword>
<feature type="region of interest" description="Disordered" evidence="1">
    <location>
        <begin position="307"/>
        <end position="327"/>
    </location>
</feature>